<dbReference type="GO" id="GO:0016747">
    <property type="term" value="F:acyltransferase activity, transferring groups other than amino-acyl groups"/>
    <property type="evidence" value="ECO:0007669"/>
    <property type="project" value="InterPro"/>
</dbReference>
<dbReference type="PROSITE" id="PS51186">
    <property type="entry name" value="GNAT"/>
    <property type="match status" value="1"/>
</dbReference>
<evidence type="ECO:0000313" key="2">
    <source>
        <dbReference type="EMBL" id="CAA9520365.1"/>
    </source>
</evidence>
<gene>
    <name evidence="2" type="ORF">AVDCRST_MAG91-2159</name>
</gene>
<name>A0A6J4TE25_9SPHN</name>
<accession>A0A6J4TE25</accession>
<organism evidence="2">
    <name type="scientific">uncultured Sphingomonadaceae bacterium</name>
    <dbReference type="NCBI Taxonomy" id="169976"/>
    <lineage>
        <taxon>Bacteria</taxon>
        <taxon>Pseudomonadati</taxon>
        <taxon>Pseudomonadota</taxon>
        <taxon>Alphaproteobacteria</taxon>
        <taxon>Sphingomonadales</taxon>
        <taxon>Sphingomonadaceae</taxon>
        <taxon>environmental samples</taxon>
    </lineage>
</organism>
<dbReference type="Gene3D" id="3.40.630.30">
    <property type="match status" value="1"/>
</dbReference>
<dbReference type="Pfam" id="PF13302">
    <property type="entry name" value="Acetyltransf_3"/>
    <property type="match status" value="1"/>
</dbReference>
<dbReference type="AlphaFoldDB" id="A0A6J4TE25"/>
<dbReference type="InterPro" id="IPR000182">
    <property type="entry name" value="GNAT_dom"/>
</dbReference>
<dbReference type="SUPFAM" id="SSF55729">
    <property type="entry name" value="Acyl-CoA N-acyltransferases (Nat)"/>
    <property type="match status" value="1"/>
</dbReference>
<dbReference type="EMBL" id="CADCVX010000397">
    <property type="protein sequence ID" value="CAA9520365.1"/>
    <property type="molecule type" value="Genomic_DNA"/>
</dbReference>
<dbReference type="PANTHER" id="PTHR43610:SF1">
    <property type="entry name" value="N-ACETYLTRANSFERASE DOMAIN-CONTAINING PROTEIN"/>
    <property type="match status" value="1"/>
</dbReference>
<dbReference type="PANTHER" id="PTHR43610">
    <property type="entry name" value="BLL6696 PROTEIN"/>
    <property type="match status" value="1"/>
</dbReference>
<keyword evidence="2" id="KW-0808">Transferase</keyword>
<evidence type="ECO:0000259" key="1">
    <source>
        <dbReference type="PROSITE" id="PS51186"/>
    </source>
</evidence>
<feature type="domain" description="N-acetyltransferase" evidence="1">
    <location>
        <begin position="16"/>
        <end position="174"/>
    </location>
</feature>
<proteinExistence type="predicted"/>
<dbReference type="InterPro" id="IPR016181">
    <property type="entry name" value="Acyl_CoA_acyltransferase"/>
</dbReference>
<protein>
    <submittedName>
        <fullName evidence="2">Acetyltransferase</fullName>
    </submittedName>
</protein>
<sequence>MKEAMDLQPTLAGDAILLRPLRADDHSALYVVASDPLIWALHPAHDRHEPAVFRAFFDEAMASGGALVAVDRASGAVIGSSRYDFRRAEPGEVEIGWTFVARSHWGGATNREMKRLMLRHALGAVDAAIFLVGETNLRSRRALEKIGARLTARTHRAVMAGRPAVHVVYAMDAGDYAVSPLAREEP</sequence>
<reference evidence="2" key="1">
    <citation type="submission" date="2020-02" db="EMBL/GenBank/DDBJ databases">
        <authorList>
            <person name="Meier V. D."/>
        </authorList>
    </citation>
    <scope>NUCLEOTIDE SEQUENCE</scope>
    <source>
        <strain evidence="2">AVDCRST_MAG91</strain>
    </source>
</reference>